<dbReference type="RefSeq" id="WP_272462851.1">
    <property type="nucleotide sequence ID" value="NZ_JAPFQL010000060.1"/>
</dbReference>
<reference evidence="2 3" key="1">
    <citation type="submission" date="2022-11" db="EMBL/GenBank/DDBJ databases">
        <title>Anaerobic phenanthrene biodegradation by a DNRA strain PheN6.</title>
        <authorList>
            <person name="Zhang Z."/>
        </authorList>
    </citation>
    <scope>NUCLEOTIDE SEQUENCE [LARGE SCALE GENOMIC DNA]</scope>
    <source>
        <strain evidence="2 3">PheN6</strain>
    </source>
</reference>
<dbReference type="Proteomes" id="UP001150259">
    <property type="component" value="Unassembled WGS sequence"/>
</dbReference>
<keyword evidence="3" id="KW-1185">Reference proteome</keyword>
<evidence type="ECO:0000313" key="3">
    <source>
        <dbReference type="Proteomes" id="UP001150259"/>
    </source>
</evidence>
<organism evidence="2 3">
    <name type="scientific">Intrasporangium calvum</name>
    <dbReference type="NCBI Taxonomy" id="53358"/>
    <lineage>
        <taxon>Bacteria</taxon>
        <taxon>Bacillati</taxon>
        <taxon>Actinomycetota</taxon>
        <taxon>Actinomycetes</taxon>
        <taxon>Micrococcales</taxon>
        <taxon>Intrasporangiaceae</taxon>
        <taxon>Intrasporangium</taxon>
    </lineage>
</organism>
<protein>
    <recommendedName>
        <fullName evidence="1">Hemerythrin-like domain-containing protein</fullName>
    </recommendedName>
</protein>
<proteinExistence type="predicted"/>
<gene>
    <name evidence="2" type="ORF">OO014_13535</name>
</gene>
<dbReference type="Pfam" id="PF01814">
    <property type="entry name" value="Hemerythrin"/>
    <property type="match status" value="1"/>
</dbReference>
<dbReference type="InterPro" id="IPR012312">
    <property type="entry name" value="Hemerythrin-like"/>
</dbReference>
<name>A0ABT5GJ54_9MICO</name>
<comment type="caution">
    <text evidence="2">The sequence shown here is derived from an EMBL/GenBank/DDBJ whole genome shotgun (WGS) entry which is preliminary data.</text>
</comment>
<evidence type="ECO:0000313" key="2">
    <source>
        <dbReference type="EMBL" id="MDC5698277.1"/>
    </source>
</evidence>
<dbReference type="EMBL" id="JAPFQL010000060">
    <property type="protein sequence ID" value="MDC5698277.1"/>
    <property type="molecule type" value="Genomic_DNA"/>
</dbReference>
<sequence length="189" mass="20947">MSSPHSLLRVLQRQHAHIADLVARVTESSGAERERAVADLLQYVALHESAEQSFMHPVAMSSVGDVAAVQGRVAEEREIEAVITHLEGLDADSMDFLIYFALLEEALAGHTRAEEEVEAPVIRDAISDHELDQMARGLELVDAWMDPANRSIGGSVARLPLHPGERDGVRFDELHRRSLEAFEAVLRIR</sequence>
<accession>A0ABT5GJ54</accession>
<feature type="domain" description="Hemerythrin-like" evidence="1">
    <location>
        <begin position="8"/>
        <end position="121"/>
    </location>
</feature>
<evidence type="ECO:0000259" key="1">
    <source>
        <dbReference type="Pfam" id="PF01814"/>
    </source>
</evidence>